<dbReference type="GO" id="GO:0005524">
    <property type="term" value="F:ATP binding"/>
    <property type="evidence" value="ECO:0007669"/>
    <property type="project" value="InterPro"/>
</dbReference>
<dbReference type="Pfam" id="PF07714">
    <property type="entry name" value="PK_Tyr_Ser-Thr"/>
    <property type="match status" value="1"/>
</dbReference>
<dbReference type="AlphaFoldDB" id="A0A2I1GMV6"/>
<comment type="caution">
    <text evidence="2">The sequence shown here is derived from an EMBL/GenBank/DDBJ whole genome shotgun (WGS) entry which is preliminary data.</text>
</comment>
<dbReference type="EMBL" id="LLXI01000585">
    <property type="protein sequence ID" value="PKY47874.1"/>
    <property type="molecule type" value="Genomic_DNA"/>
</dbReference>
<dbReference type="VEuPathDB" id="FungiDB:RhiirA1_458784"/>
<proteinExistence type="predicted"/>
<evidence type="ECO:0000313" key="3">
    <source>
        <dbReference type="Proteomes" id="UP000234323"/>
    </source>
</evidence>
<dbReference type="PANTHER" id="PTHR45756:SF1">
    <property type="entry name" value="PROTEIN KINASE DOMAIN CONTAINING PROTEIN"/>
    <property type="match status" value="1"/>
</dbReference>
<dbReference type="VEuPathDB" id="FungiDB:FUN_000925"/>
<dbReference type="InterPro" id="IPR001245">
    <property type="entry name" value="Ser-Thr/Tyr_kinase_cat_dom"/>
</dbReference>
<dbReference type="PRINTS" id="PR00109">
    <property type="entry name" value="TYRKINASE"/>
</dbReference>
<dbReference type="Gene3D" id="1.10.510.10">
    <property type="entry name" value="Transferase(Phosphotransferase) domain 1"/>
    <property type="match status" value="1"/>
</dbReference>
<evidence type="ECO:0000313" key="2">
    <source>
        <dbReference type="EMBL" id="PKY47874.1"/>
    </source>
</evidence>
<dbReference type="PROSITE" id="PS50011">
    <property type="entry name" value="PROTEIN_KINASE_DOM"/>
    <property type="match status" value="1"/>
</dbReference>
<dbReference type="SUPFAM" id="SSF56112">
    <property type="entry name" value="Protein kinase-like (PK-like)"/>
    <property type="match status" value="1"/>
</dbReference>
<dbReference type="PANTHER" id="PTHR45756">
    <property type="entry name" value="PALMITOYLTRANSFERASE"/>
    <property type="match status" value="1"/>
</dbReference>
<feature type="non-terminal residue" evidence="2">
    <location>
        <position position="177"/>
    </location>
</feature>
<dbReference type="VEuPathDB" id="FungiDB:RhiirFUN_018316"/>
<dbReference type="GO" id="GO:0004672">
    <property type="term" value="F:protein kinase activity"/>
    <property type="evidence" value="ECO:0007669"/>
    <property type="project" value="InterPro"/>
</dbReference>
<organism evidence="2 3">
    <name type="scientific">Rhizophagus irregularis</name>
    <dbReference type="NCBI Taxonomy" id="588596"/>
    <lineage>
        <taxon>Eukaryota</taxon>
        <taxon>Fungi</taxon>
        <taxon>Fungi incertae sedis</taxon>
        <taxon>Mucoromycota</taxon>
        <taxon>Glomeromycotina</taxon>
        <taxon>Glomeromycetes</taxon>
        <taxon>Glomerales</taxon>
        <taxon>Glomeraceae</taxon>
        <taxon>Rhizophagus</taxon>
    </lineage>
</organism>
<name>A0A2I1GMV6_9GLOM</name>
<feature type="domain" description="Protein kinase" evidence="1">
    <location>
        <begin position="1"/>
        <end position="177"/>
    </location>
</feature>
<keyword evidence="3" id="KW-1185">Reference proteome</keyword>
<protein>
    <submittedName>
        <fullName evidence="2">Kinase-like protein</fullName>
    </submittedName>
</protein>
<accession>A0A2I1GMV6</accession>
<dbReference type="InterPro" id="IPR011009">
    <property type="entry name" value="Kinase-like_dom_sf"/>
</dbReference>
<keyword evidence="2" id="KW-0418">Kinase</keyword>
<reference evidence="2 3" key="1">
    <citation type="submission" date="2015-10" db="EMBL/GenBank/DDBJ databases">
        <title>Genome analyses suggest a sexual origin of heterokaryosis in a supposedly ancient asexual fungus.</title>
        <authorList>
            <person name="Ropars J."/>
            <person name="Sedzielewska K."/>
            <person name="Noel J."/>
            <person name="Charron P."/>
            <person name="Farinelli L."/>
            <person name="Marton T."/>
            <person name="Kruger M."/>
            <person name="Pelin A."/>
            <person name="Brachmann A."/>
            <person name="Corradi N."/>
        </authorList>
    </citation>
    <scope>NUCLEOTIDE SEQUENCE [LARGE SCALE GENOMIC DNA]</scope>
    <source>
        <strain evidence="2 3">A4</strain>
    </source>
</reference>
<dbReference type="Proteomes" id="UP000234323">
    <property type="component" value="Unassembled WGS sequence"/>
</dbReference>
<sequence>MVMEYAKDGNLKNHLKNNFNNITWIKRISIINDITKSLKSIHSSGLIHKDLHSSNILIHDDYTFIDDLGLCTPKIQNNNNDSNLLYGVMPYVAPEVLKGNQFTMKSDIYSFGMIMYEMITSLPPYHDYNWDENLLRDICDGIRPKIPEGIPNCYKELMTKCWSQNPEDRPNADYLAK</sequence>
<dbReference type="InterPro" id="IPR000719">
    <property type="entry name" value="Prot_kinase_dom"/>
</dbReference>
<dbReference type="InterPro" id="IPR053215">
    <property type="entry name" value="TKL_Ser/Thr_kinase"/>
</dbReference>
<keyword evidence="2" id="KW-0808">Transferase</keyword>
<evidence type="ECO:0000259" key="1">
    <source>
        <dbReference type="PROSITE" id="PS50011"/>
    </source>
</evidence>
<gene>
    <name evidence="2" type="ORF">RhiirA4_307601</name>
</gene>